<dbReference type="PANTHER" id="PTHR34709">
    <property type="entry name" value="OS10G0396666 PROTEIN"/>
    <property type="match status" value="1"/>
</dbReference>
<dbReference type="SUPFAM" id="SSF81383">
    <property type="entry name" value="F-box domain"/>
    <property type="match status" value="1"/>
</dbReference>
<evidence type="ECO:0000313" key="4">
    <source>
        <dbReference type="Proteomes" id="UP000298652"/>
    </source>
</evidence>
<proteinExistence type="predicted"/>
<dbReference type="Pfam" id="PF00646">
    <property type="entry name" value="F-box"/>
    <property type="match status" value="1"/>
</dbReference>
<dbReference type="EMBL" id="CM016553">
    <property type="protein sequence ID" value="TKW35210.1"/>
    <property type="molecule type" value="Genomic_DNA"/>
</dbReference>
<dbReference type="InterPro" id="IPR036047">
    <property type="entry name" value="F-box-like_dom_sf"/>
</dbReference>
<dbReference type="Gramene" id="TKW35210">
    <property type="protein sequence ID" value="TKW35210"/>
    <property type="gene ID" value="SEVIR_2G357400v2"/>
</dbReference>
<dbReference type="PANTHER" id="PTHR34709:SF72">
    <property type="entry name" value="OS07G0130000 PROTEIN"/>
    <property type="match status" value="1"/>
</dbReference>
<feature type="region of interest" description="Disordered" evidence="1">
    <location>
        <begin position="1"/>
        <end position="22"/>
    </location>
</feature>
<feature type="domain" description="F-box" evidence="2">
    <location>
        <begin position="21"/>
        <end position="57"/>
    </location>
</feature>
<dbReference type="OMA" id="FRYQHAS"/>
<evidence type="ECO:0000256" key="1">
    <source>
        <dbReference type="SAM" id="MobiDB-lite"/>
    </source>
</evidence>
<keyword evidence="4" id="KW-1185">Reference proteome</keyword>
<dbReference type="AlphaFoldDB" id="A0A4U6VYV5"/>
<gene>
    <name evidence="3" type="ORF">SEVIR_2G357400v2</name>
</gene>
<evidence type="ECO:0000259" key="2">
    <source>
        <dbReference type="Pfam" id="PF00646"/>
    </source>
</evidence>
<accession>A0A4U6VYV5</accession>
<dbReference type="Proteomes" id="UP000298652">
    <property type="component" value="Chromosome 2"/>
</dbReference>
<protein>
    <recommendedName>
        <fullName evidence="2">F-box domain-containing protein</fullName>
    </recommendedName>
</protein>
<reference evidence="3" key="1">
    <citation type="submission" date="2019-03" db="EMBL/GenBank/DDBJ databases">
        <title>WGS assembly of Setaria viridis.</title>
        <authorList>
            <person name="Huang P."/>
            <person name="Jenkins J."/>
            <person name="Grimwood J."/>
            <person name="Barry K."/>
            <person name="Healey A."/>
            <person name="Mamidi S."/>
            <person name="Sreedasyam A."/>
            <person name="Shu S."/>
            <person name="Feldman M."/>
            <person name="Wu J."/>
            <person name="Yu Y."/>
            <person name="Chen C."/>
            <person name="Johnson J."/>
            <person name="Rokhsar D."/>
            <person name="Baxter I."/>
            <person name="Schmutz J."/>
            <person name="Brutnell T."/>
            <person name="Kellogg E."/>
        </authorList>
    </citation>
    <scope>NUCLEOTIDE SEQUENCE [LARGE SCALE GENOMIC DNA]</scope>
</reference>
<name>A0A4U6VYV5_SETVI</name>
<evidence type="ECO:0000313" key="3">
    <source>
        <dbReference type="EMBL" id="TKW35210.1"/>
    </source>
</evidence>
<sequence length="316" mass="35253">MATEGDGHCGQDGGTTTDDRISGLPDDLLQTILLRLDSTPEAARTSVLARRWRRVWAALPELSFRYQHASPRADMRRIDEALAACSAPAVDRLEIRLPRTWTHFPRDRVARWLRFASQRLTGELRLSMAPYCNYYEDENAIIVLPPCARATAIHLDLCGNTLRFGLATAGTFTALATLRMDRELEDVVSSRCPGLKELVLGYVYLHGTPGLCVRSDSLERLEIFGDAEFHGWLEVDAPKLRSLSTRCSLPKTRIVAPMLSERVKQYHRFLKNINNVAKWATLGYHFTTYVTSHTLRFPAVPPAGASLVRGAGHPGG</sequence>
<organism evidence="3 4">
    <name type="scientific">Setaria viridis</name>
    <name type="common">Green bristlegrass</name>
    <name type="synonym">Setaria italica subsp. viridis</name>
    <dbReference type="NCBI Taxonomy" id="4556"/>
    <lineage>
        <taxon>Eukaryota</taxon>
        <taxon>Viridiplantae</taxon>
        <taxon>Streptophyta</taxon>
        <taxon>Embryophyta</taxon>
        <taxon>Tracheophyta</taxon>
        <taxon>Spermatophyta</taxon>
        <taxon>Magnoliopsida</taxon>
        <taxon>Liliopsida</taxon>
        <taxon>Poales</taxon>
        <taxon>Poaceae</taxon>
        <taxon>PACMAD clade</taxon>
        <taxon>Panicoideae</taxon>
        <taxon>Panicodae</taxon>
        <taxon>Paniceae</taxon>
        <taxon>Cenchrinae</taxon>
        <taxon>Setaria</taxon>
    </lineage>
</organism>
<dbReference type="InterPro" id="IPR001810">
    <property type="entry name" value="F-box_dom"/>
</dbReference>
<dbReference type="InterPro" id="IPR055312">
    <property type="entry name" value="FBL15-like"/>
</dbReference>